<name>A0A381N4G6_9ZZZZ</name>
<evidence type="ECO:0000313" key="2">
    <source>
        <dbReference type="EMBL" id="SUZ49425.1"/>
    </source>
</evidence>
<keyword evidence="1" id="KW-0812">Transmembrane</keyword>
<feature type="transmembrane region" description="Helical" evidence="1">
    <location>
        <begin position="34"/>
        <end position="56"/>
    </location>
</feature>
<feature type="transmembrane region" description="Helical" evidence="1">
    <location>
        <begin position="6"/>
        <end position="27"/>
    </location>
</feature>
<sequence length="116" mass="12570">MSRSKPIVGMWFTLIALSVAISMTGFTPQAYEPLFGMWPTAVVVWLIVALFFDWVVQSTGLGAVQVAVILALTQILGLEVGGVMMEGMAFGDALITAGFKMLFWVFPGGVYSWLSD</sequence>
<gene>
    <name evidence="2" type="ORF">METZ01_LOCUS2279</name>
</gene>
<keyword evidence="1" id="KW-1133">Transmembrane helix</keyword>
<reference evidence="2" key="1">
    <citation type="submission" date="2018-05" db="EMBL/GenBank/DDBJ databases">
        <authorList>
            <person name="Lanie J.A."/>
            <person name="Ng W.-L."/>
            <person name="Kazmierczak K.M."/>
            <person name="Andrzejewski T.M."/>
            <person name="Davidsen T.M."/>
            <person name="Wayne K.J."/>
            <person name="Tettelin H."/>
            <person name="Glass J.I."/>
            <person name="Rusch D."/>
            <person name="Podicherti R."/>
            <person name="Tsui H.-C.T."/>
            <person name="Winkler M.E."/>
        </authorList>
    </citation>
    <scope>NUCLEOTIDE SEQUENCE</scope>
</reference>
<organism evidence="2">
    <name type="scientific">marine metagenome</name>
    <dbReference type="NCBI Taxonomy" id="408172"/>
    <lineage>
        <taxon>unclassified sequences</taxon>
        <taxon>metagenomes</taxon>
        <taxon>ecological metagenomes</taxon>
    </lineage>
</organism>
<keyword evidence="1" id="KW-0472">Membrane</keyword>
<protein>
    <submittedName>
        <fullName evidence="2">Uncharacterized protein</fullName>
    </submittedName>
</protein>
<dbReference type="EMBL" id="UINC01000114">
    <property type="protein sequence ID" value="SUZ49425.1"/>
    <property type="molecule type" value="Genomic_DNA"/>
</dbReference>
<evidence type="ECO:0000256" key="1">
    <source>
        <dbReference type="SAM" id="Phobius"/>
    </source>
</evidence>
<feature type="transmembrane region" description="Helical" evidence="1">
    <location>
        <begin position="93"/>
        <end position="114"/>
    </location>
</feature>
<dbReference type="AlphaFoldDB" id="A0A381N4G6"/>
<proteinExistence type="predicted"/>
<accession>A0A381N4G6</accession>
<feature type="transmembrane region" description="Helical" evidence="1">
    <location>
        <begin position="62"/>
        <end position="81"/>
    </location>
</feature>